<name>A0A2P2P426_RHIMU</name>
<evidence type="ECO:0000313" key="1">
    <source>
        <dbReference type="EMBL" id="MBX49536.1"/>
    </source>
</evidence>
<sequence length="37" mass="4415">MSSSICYTCKIHYIKPFSYMSHKHLSSGVHFYHFSEM</sequence>
<accession>A0A2P2P426</accession>
<dbReference type="AlphaFoldDB" id="A0A2P2P426"/>
<proteinExistence type="predicted"/>
<organism evidence="1">
    <name type="scientific">Rhizophora mucronata</name>
    <name type="common">Asiatic mangrove</name>
    <dbReference type="NCBI Taxonomy" id="61149"/>
    <lineage>
        <taxon>Eukaryota</taxon>
        <taxon>Viridiplantae</taxon>
        <taxon>Streptophyta</taxon>
        <taxon>Embryophyta</taxon>
        <taxon>Tracheophyta</taxon>
        <taxon>Spermatophyta</taxon>
        <taxon>Magnoliopsida</taxon>
        <taxon>eudicotyledons</taxon>
        <taxon>Gunneridae</taxon>
        <taxon>Pentapetalae</taxon>
        <taxon>rosids</taxon>
        <taxon>fabids</taxon>
        <taxon>Malpighiales</taxon>
        <taxon>Rhizophoraceae</taxon>
        <taxon>Rhizophora</taxon>
    </lineage>
</organism>
<protein>
    <submittedName>
        <fullName evidence="1">Uncharacterized protein</fullName>
    </submittedName>
</protein>
<reference evidence="1" key="1">
    <citation type="submission" date="2018-02" db="EMBL/GenBank/DDBJ databases">
        <title>Rhizophora mucronata_Transcriptome.</title>
        <authorList>
            <person name="Meera S.P."/>
            <person name="Sreeshan A."/>
            <person name="Augustine A."/>
        </authorList>
    </citation>
    <scope>NUCLEOTIDE SEQUENCE</scope>
    <source>
        <tissue evidence="1">Leaf</tissue>
    </source>
</reference>
<dbReference type="EMBL" id="GGEC01069052">
    <property type="protein sequence ID" value="MBX49536.1"/>
    <property type="molecule type" value="Transcribed_RNA"/>
</dbReference>